<name>A0A4D6N1S5_VIGUN</name>
<keyword evidence="2" id="KW-1185">Reference proteome</keyword>
<gene>
    <name evidence="1" type="ORF">DEO72_LG9g976</name>
</gene>
<organism evidence="1 2">
    <name type="scientific">Vigna unguiculata</name>
    <name type="common">Cowpea</name>
    <dbReference type="NCBI Taxonomy" id="3917"/>
    <lineage>
        <taxon>Eukaryota</taxon>
        <taxon>Viridiplantae</taxon>
        <taxon>Streptophyta</taxon>
        <taxon>Embryophyta</taxon>
        <taxon>Tracheophyta</taxon>
        <taxon>Spermatophyta</taxon>
        <taxon>Magnoliopsida</taxon>
        <taxon>eudicotyledons</taxon>
        <taxon>Gunneridae</taxon>
        <taxon>Pentapetalae</taxon>
        <taxon>rosids</taxon>
        <taxon>fabids</taxon>
        <taxon>Fabales</taxon>
        <taxon>Fabaceae</taxon>
        <taxon>Papilionoideae</taxon>
        <taxon>50 kb inversion clade</taxon>
        <taxon>NPAAA clade</taxon>
        <taxon>indigoferoid/millettioid clade</taxon>
        <taxon>Phaseoleae</taxon>
        <taxon>Vigna</taxon>
    </lineage>
</organism>
<dbReference type="InterPro" id="IPR031105">
    <property type="entry name" value="TRP_plant"/>
</dbReference>
<dbReference type="InterPro" id="IPR009057">
    <property type="entry name" value="Homeodomain-like_sf"/>
</dbReference>
<dbReference type="EMBL" id="CP039353">
    <property type="protein sequence ID" value="QCE05967.1"/>
    <property type="molecule type" value="Genomic_DNA"/>
</dbReference>
<accession>A0A4D6N1S5</accession>
<dbReference type="AlphaFoldDB" id="A0A4D6N1S5"/>
<dbReference type="PANTHER" id="PTHR21717:SF73">
    <property type="entry name" value="TELOMERE-BINDING PROTEIN, PUTATIVE-RELATED"/>
    <property type="match status" value="1"/>
</dbReference>
<dbReference type="SUPFAM" id="SSF46689">
    <property type="entry name" value="Homeodomain-like"/>
    <property type="match status" value="1"/>
</dbReference>
<evidence type="ECO:0000313" key="1">
    <source>
        <dbReference type="EMBL" id="QCE05967.1"/>
    </source>
</evidence>
<protein>
    <submittedName>
        <fullName evidence="1">Uncharacterized protein</fullName>
    </submittedName>
</protein>
<reference evidence="1 2" key="1">
    <citation type="submission" date="2019-04" db="EMBL/GenBank/DDBJ databases">
        <title>An improved genome assembly and genetic linkage map for asparagus bean, Vigna unguiculata ssp. sesquipedialis.</title>
        <authorList>
            <person name="Xia Q."/>
            <person name="Zhang R."/>
            <person name="Dong Y."/>
        </authorList>
    </citation>
    <scope>NUCLEOTIDE SEQUENCE [LARGE SCALE GENOMIC DNA]</scope>
    <source>
        <tissue evidence="1">Leaf</tissue>
    </source>
</reference>
<dbReference type="Gene3D" id="1.10.246.220">
    <property type="match status" value="1"/>
</dbReference>
<evidence type="ECO:0000313" key="2">
    <source>
        <dbReference type="Proteomes" id="UP000501690"/>
    </source>
</evidence>
<sequence>MSEVEVLVHAIEKLEIGNRPFSLTEVEALVHVVEELFSRRYDVINIINLPKANQYGKHQVGRVFVPIPLTKTQKGKSSHRIEDEFVQRRTRRPFFIVEIEALVHAVEELGTRRWRDVKLRDFENANHRTCVDLKGQVAVSVIVLMVELVGLQEQVSGLDNESVALNVEQERLTEKNVDLLDQGFAAFSVGFNMAKCQATVLHRDIPLDWFNEGKVVIDRAIVEDPAEGEEVATVVGRGCPRCWVLS</sequence>
<proteinExistence type="predicted"/>
<dbReference type="PANTHER" id="PTHR21717">
    <property type="entry name" value="TELOMERIC REPEAT BINDING PROTEIN"/>
    <property type="match status" value="1"/>
</dbReference>
<dbReference type="Proteomes" id="UP000501690">
    <property type="component" value="Linkage Group LG9"/>
</dbReference>
<dbReference type="CDD" id="cd11660">
    <property type="entry name" value="SANT_TRF"/>
    <property type="match status" value="1"/>
</dbReference>